<name>A0A1M6N5A3_9CLOT</name>
<evidence type="ECO:0000313" key="2">
    <source>
        <dbReference type="Proteomes" id="UP000184080"/>
    </source>
</evidence>
<dbReference type="InterPro" id="IPR036649">
    <property type="entry name" value="Pyrophosphatase_sf"/>
</dbReference>
<reference evidence="1 2" key="1">
    <citation type="submission" date="2016-11" db="EMBL/GenBank/DDBJ databases">
        <authorList>
            <person name="Jaros S."/>
            <person name="Januszkiewicz K."/>
            <person name="Wedrychowicz H."/>
        </authorList>
    </citation>
    <scope>NUCLEOTIDE SEQUENCE [LARGE SCALE GENOMIC DNA]</scope>
    <source>
        <strain evidence="1 2">DSM 21864</strain>
    </source>
</reference>
<protein>
    <submittedName>
        <fullName evidence="1">Inorganic pyrophosphatase</fullName>
    </submittedName>
</protein>
<dbReference type="SUPFAM" id="SSF50324">
    <property type="entry name" value="Inorganic pyrophosphatase"/>
    <property type="match status" value="1"/>
</dbReference>
<dbReference type="OrthoDB" id="9798247at2"/>
<proteinExistence type="predicted"/>
<dbReference type="GO" id="GO:0000287">
    <property type="term" value="F:magnesium ion binding"/>
    <property type="evidence" value="ECO:0007669"/>
    <property type="project" value="InterPro"/>
</dbReference>
<organism evidence="1 2">
    <name type="scientific">Clostridium amylolyticum</name>
    <dbReference type="NCBI Taxonomy" id="1121298"/>
    <lineage>
        <taxon>Bacteria</taxon>
        <taxon>Bacillati</taxon>
        <taxon>Bacillota</taxon>
        <taxon>Clostridia</taxon>
        <taxon>Eubacteriales</taxon>
        <taxon>Clostridiaceae</taxon>
        <taxon>Clostridium</taxon>
    </lineage>
</organism>
<gene>
    <name evidence="1" type="ORF">SAMN05444401_0095</name>
</gene>
<sequence>MEYNSEFWNALDELVNKSKIVIDRPKGTRHPKYPDILYKVDYGYLEGTTSMDGGGVDVWRGTDAMQKIDAIMCTVDLTKRDSEIKILIGCTEVEKEKIYHFHNDSKSMKGILIRRK</sequence>
<keyword evidence="2" id="KW-1185">Reference proteome</keyword>
<dbReference type="EMBL" id="FQZO01000010">
    <property type="protein sequence ID" value="SHJ90858.1"/>
    <property type="molecule type" value="Genomic_DNA"/>
</dbReference>
<dbReference type="Proteomes" id="UP000184080">
    <property type="component" value="Unassembled WGS sequence"/>
</dbReference>
<dbReference type="STRING" id="1121298.SAMN05444401_0095"/>
<dbReference type="GO" id="GO:0005737">
    <property type="term" value="C:cytoplasm"/>
    <property type="evidence" value="ECO:0007669"/>
    <property type="project" value="InterPro"/>
</dbReference>
<evidence type="ECO:0000313" key="1">
    <source>
        <dbReference type="EMBL" id="SHJ90858.1"/>
    </source>
</evidence>
<dbReference type="GO" id="GO:0006796">
    <property type="term" value="P:phosphate-containing compound metabolic process"/>
    <property type="evidence" value="ECO:0007669"/>
    <property type="project" value="InterPro"/>
</dbReference>
<dbReference type="RefSeq" id="WP_073011683.1">
    <property type="nucleotide sequence ID" value="NZ_FQZO01000010.1"/>
</dbReference>
<accession>A0A1M6N5A3</accession>
<dbReference type="GO" id="GO:0004427">
    <property type="term" value="F:inorganic diphosphate phosphatase activity"/>
    <property type="evidence" value="ECO:0007669"/>
    <property type="project" value="InterPro"/>
</dbReference>
<dbReference type="AlphaFoldDB" id="A0A1M6N5A3"/>